<evidence type="ECO:0000256" key="9">
    <source>
        <dbReference type="SAM" id="MobiDB-lite"/>
    </source>
</evidence>
<dbReference type="STRING" id="136037.A0A067QYT7"/>
<dbReference type="Pfam" id="PF02953">
    <property type="entry name" value="zf-Tim10_DDP"/>
    <property type="match status" value="1"/>
</dbReference>
<keyword evidence="2" id="KW-0479">Metal-binding</keyword>
<keyword evidence="8" id="KW-0143">Chaperone</keyword>
<organism evidence="11 12">
    <name type="scientific">Zootermopsis nevadensis</name>
    <name type="common">Dampwood termite</name>
    <dbReference type="NCBI Taxonomy" id="136037"/>
    <lineage>
        <taxon>Eukaryota</taxon>
        <taxon>Metazoa</taxon>
        <taxon>Ecdysozoa</taxon>
        <taxon>Arthropoda</taxon>
        <taxon>Hexapoda</taxon>
        <taxon>Insecta</taxon>
        <taxon>Pterygota</taxon>
        <taxon>Neoptera</taxon>
        <taxon>Polyneoptera</taxon>
        <taxon>Dictyoptera</taxon>
        <taxon>Blattodea</taxon>
        <taxon>Blattoidea</taxon>
        <taxon>Termitoidae</taxon>
        <taxon>Termopsidae</taxon>
        <taxon>Zootermopsis</taxon>
    </lineage>
</organism>
<accession>A0A067QYT7</accession>
<keyword evidence="8" id="KW-0999">Mitochondrion inner membrane</keyword>
<evidence type="ECO:0000313" key="12">
    <source>
        <dbReference type="Proteomes" id="UP000027135"/>
    </source>
</evidence>
<keyword evidence="3" id="KW-0862">Zinc</keyword>
<evidence type="ECO:0000256" key="8">
    <source>
        <dbReference type="RuleBase" id="RU367043"/>
    </source>
</evidence>
<keyword evidence="4 8" id="KW-0653">Protein transport</keyword>
<keyword evidence="1 8" id="KW-0813">Transport</keyword>
<dbReference type="InterPro" id="IPR050673">
    <property type="entry name" value="Mito_inner_translocase_sub"/>
</dbReference>
<evidence type="ECO:0000256" key="2">
    <source>
        <dbReference type="ARBA" id="ARBA00022723"/>
    </source>
</evidence>
<dbReference type="Gene3D" id="1.10.287.810">
    <property type="entry name" value="Mitochondrial import inner membrane translocase subunit tim13 like domains"/>
    <property type="match status" value="1"/>
</dbReference>
<evidence type="ECO:0000256" key="3">
    <source>
        <dbReference type="ARBA" id="ARBA00022833"/>
    </source>
</evidence>
<name>A0A067QYT7_ZOONE</name>
<dbReference type="SUPFAM" id="SSF144122">
    <property type="entry name" value="Tim10-like"/>
    <property type="match status" value="1"/>
</dbReference>
<gene>
    <name evidence="11" type="ORF">L798_09769</name>
</gene>
<comment type="domain">
    <text evidence="8">The twin CX3C motif contains 4 conserved Cys residues that form 2 disulfide bonds in the mitochondrial intermembrane space.</text>
</comment>
<comment type="function">
    <text evidence="8">Mitochondrial intermembrane chaperone that participates in the import and insertion of some multi-pass transmembrane proteins into the mitochondrial inner membrane. Also required for the transfer of beta-barrel precursors from the TOM complex to the sorting and assembly machinery (SAM complex) of the outer membrane. Acts as a chaperone-like protein that protects the hydrophobic precursors from aggregation and guide them through the mitochondrial intermembrane space.</text>
</comment>
<evidence type="ECO:0000256" key="1">
    <source>
        <dbReference type="ARBA" id="ARBA00022448"/>
    </source>
</evidence>
<keyword evidence="12" id="KW-1185">Reference proteome</keyword>
<dbReference type="GO" id="GO:0015031">
    <property type="term" value="P:protein transport"/>
    <property type="evidence" value="ECO:0007669"/>
    <property type="project" value="UniProtKB-KW"/>
</dbReference>
<feature type="non-terminal residue" evidence="11">
    <location>
        <position position="1"/>
    </location>
</feature>
<feature type="domain" description="Tim10-like" evidence="10">
    <location>
        <begin position="2"/>
        <end position="55"/>
    </location>
</feature>
<protein>
    <recommendedName>
        <fullName evidence="8">Mitochondrial import inner membrane translocase subunit</fullName>
    </recommendedName>
</protein>
<keyword evidence="8" id="KW-0472">Membrane</keyword>
<reference evidence="11 12" key="1">
    <citation type="journal article" date="2014" name="Nat. Commun.">
        <title>Molecular traces of alternative social organization in a termite genome.</title>
        <authorList>
            <person name="Terrapon N."/>
            <person name="Li C."/>
            <person name="Robertson H.M."/>
            <person name="Ji L."/>
            <person name="Meng X."/>
            <person name="Booth W."/>
            <person name="Chen Z."/>
            <person name="Childers C.P."/>
            <person name="Glastad K.M."/>
            <person name="Gokhale K."/>
            <person name="Gowin J."/>
            <person name="Gronenberg W."/>
            <person name="Hermansen R.A."/>
            <person name="Hu H."/>
            <person name="Hunt B.G."/>
            <person name="Huylmans A.K."/>
            <person name="Khalil S.M."/>
            <person name="Mitchell R.D."/>
            <person name="Munoz-Torres M.C."/>
            <person name="Mustard J.A."/>
            <person name="Pan H."/>
            <person name="Reese J.T."/>
            <person name="Scharf M.E."/>
            <person name="Sun F."/>
            <person name="Vogel H."/>
            <person name="Xiao J."/>
            <person name="Yang W."/>
            <person name="Yang Z."/>
            <person name="Yang Z."/>
            <person name="Zhou J."/>
            <person name="Zhu J."/>
            <person name="Brent C.S."/>
            <person name="Elsik C.G."/>
            <person name="Goodisman M.A."/>
            <person name="Liberles D.A."/>
            <person name="Roe R.M."/>
            <person name="Vargo E.L."/>
            <person name="Vilcinskas A."/>
            <person name="Wang J."/>
            <person name="Bornberg-Bauer E."/>
            <person name="Korb J."/>
            <person name="Zhang G."/>
            <person name="Liebig J."/>
        </authorList>
    </citation>
    <scope>NUCLEOTIDE SEQUENCE [LARGE SCALE GENOMIC DNA]</scope>
    <source>
        <tissue evidence="11">Whole organism</tissue>
    </source>
</reference>
<evidence type="ECO:0000256" key="4">
    <source>
        <dbReference type="ARBA" id="ARBA00022927"/>
    </source>
</evidence>
<comment type="subcellular location">
    <subcellularLocation>
        <location evidence="8">Mitochondrion inner membrane</location>
        <topology evidence="8">Peripheral membrane protein</topology>
        <orientation evidence="8">Intermembrane side</orientation>
    </subcellularLocation>
</comment>
<dbReference type="AlphaFoldDB" id="A0A067QYT7"/>
<dbReference type="eggNOG" id="KOG3479">
    <property type="taxonomic scope" value="Eukaryota"/>
</dbReference>
<comment type="similarity">
    <text evidence="8">Belongs to the small Tim family.</text>
</comment>
<proteinExistence type="inferred from homology"/>
<keyword evidence="7 8" id="KW-1015">Disulfide bond</keyword>
<comment type="subunit">
    <text evidence="8">Heterohexamer.</text>
</comment>
<feature type="region of interest" description="Disordered" evidence="9">
    <location>
        <begin position="70"/>
        <end position="94"/>
    </location>
</feature>
<keyword evidence="5 8" id="KW-0811">Translocation</keyword>
<dbReference type="InterPro" id="IPR035427">
    <property type="entry name" value="Tim10-like_dom_sf"/>
</dbReference>
<dbReference type="Proteomes" id="UP000027135">
    <property type="component" value="Unassembled WGS sequence"/>
</dbReference>
<evidence type="ECO:0000256" key="7">
    <source>
        <dbReference type="ARBA" id="ARBA00023157"/>
    </source>
</evidence>
<sequence length="94" mass="11008">FKDFLQLFNVISESCFLRCVNTFNSRELTEEEAVCVTHCAGKHIKVNKKVMEIYMEVQPQITKKRMEEMATLQESLEKQNKSSETTEQTDIRKS</sequence>
<dbReference type="InParanoid" id="A0A067QYT7"/>
<dbReference type="GO" id="GO:0046872">
    <property type="term" value="F:metal ion binding"/>
    <property type="evidence" value="ECO:0007669"/>
    <property type="project" value="UniProtKB-KW"/>
</dbReference>
<dbReference type="OMA" id="FNRCVDN"/>
<evidence type="ECO:0000313" key="11">
    <source>
        <dbReference type="EMBL" id="KDR15692.1"/>
    </source>
</evidence>
<evidence type="ECO:0000259" key="10">
    <source>
        <dbReference type="Pfam" id="PF02953"/>
    </source>
</evidence>
<dbReference type="PANTHER" id="PTHR13172">
    <property type="entry name" value="MITOCHONDRIAL IMPORT INNER MEMBRANE TRANSLOCASE SUBUNIT TIM9B"/>
    <property type="match status" value="1"/>
</dbReference>
<dbReference type="GO" id="GO:0005743">
    <property type="term" value="C:mitochondrial inner membrane"/>
    <property type="evidence" value="ECO:0007669"/>
    <property type="project" value="UniProtKB-SubCell"/>
</dbReference>
<dbReference type="FunCoup" id="A0A067QYT7">
    <property type="interactions" value="319"/>
</dbReference>
<dbReference type="EMBL" id="KK852818">
    <property type="protein sequence ID" value="KDR15692.1"/>
    <property type="molecule type" value="Genomic_DNA"/>
</dbReference>
<keyword evidence="6 8" id="KW-0496">Mitochondrion</keyword>
<dbReference type="InterPro" id="IPR004217">
    <property type="entry name" value="Tim10-like"/>
</dbReference>
<evidence type="ECO:0000256" key="5">
    <source>
        <dbReference type="ARBA" id="ARBA00023010"/>
    </source>
</evidence>
<evidence type="ECO:0000256" key="6">
    <source>
        <dbReference type="ARBA" id="ARBA00023128"/>
    </source>
</evidence>